<accession>A0AAD3D8M7</accession>
<dbReference type="Proteomes" id="UP001054902">
    <property type="component" value="Unassembled WGS sequence"/>
</dbReference>
<dbReference type="AlphaFoldDB" id="A0AAD3D8M7"/>
<feature type="signal peptide" evidence="1">
    <location>
        <begin position="1"/>
        <end position="18"/>
    </location>
</feature>
<keyword evidence="3" id="KW-1185">Reference proteome</keyword>
<feature type="chain" id="PRO_5042058631" evidence="1">
    <location>
        <begin position="19"/>
        <end position="71"/>
    </location>
</feature>
<reference evidence="2 3" key="1">
    <citation type="journal article" date="2021" name="Sci. Rep.">
        <title>The genome of the diatom Chaetoceros tenuissimus carries an ancient integrated fragment of an extant virus.</title>
        <authorList>
            <person name="Hongo Y."/>
            <person name="Kimura K."/>
            <person name="Takaki Y."/>
            <person name="Yoshida Y."/>
            <person name="Baba S."/>
            <person name="Kobayashi G."/>
            <person name="Nagasaki K."/>
            <person name="Hano T."/>
            <person name="Tomaru Y."/>
        </authorList>
    </citation>
    <scope>NUCLEOTIDE SEQUENCE [LARGE SCALE GENOMIC DNA]</scope>
    <source>
        <strain evidence="2 3">NIES-3715</strain>
    </source>
</reference>
<protein>
    <submittedName>
        <fullName evidence="2">Uncharacterized protein</fullName>
    </submittedName>
</protein>
<name>A0AAD3D8M7_9STRA</name>
<evidence type="ECO:0000313" key="3">
    <source>
        <dbReference type="Proteomes" id="UP001054902"/>
    </source>
</evidence>
<dbReference type="EMBL" id="BLLK01000069">
    <property type="protein sequence ID" value="GFH59859.1"/>
    <property type="molecule type" value="Genomic_DNA"/>
</dbReference>
<proteinExistence type="predicted"/>
<evidence type="ECO:0000313" key="2">
    <source>
        <dbReference type="EMBL" id="GFH59859.1"/>
    </source>
</evidence>
<sequence>MKTFTLILSLAIVAISSAFLKQAQPHQAPAAEIEPKGFLSVKVEFDEGLDNPHVQADDAITAARKCGFCMG</sequence>
<organism evidence="2 3">
    <name type="scientific">Chaetoceros tenuissimus</name>
    <dbReference type="NCBI Taxonomy" id="426638"/>
    <lineage>
        <taxon>Eukaryota</taxon>
        <taxon>Sar</taxon>
        <taxon>Stramenopiles</taxon>
        <taxon>Ochrophyta</taxon>
        <taxon>Bacillariophyta</taxon>
        <taxon>Coscinodiscophyceae</taxon>
        <taxon>Chaetocerotophycidae</taxon>
        <taxon>Chaetocerotales</taxon>
        <taxon>Chaetocerotaceae</taxon>
        <taxon>Chaetoceros</taxon>
    </lineage>
</organism>
<comment type="caution">
    <text evidence="2">The sequence shown here is derived from an EMBL/GenBank/DDBJ whole genome shotgun (WGS) entry which is preliminary data.</text>
</comment>
<keyword evidence="1" id="KW-0732">Signal</keyword>
<evidence type="ECO:0000256" key="1">
    <source>
        <dbReference type="SAM" id="SignalP"/>
    </source>
</evidence>
<gene>
    <name evidence="2" type="ORF">CTEN210_16335</name>
</gene>